<evidence type="ECO:0000313" key="3">
    <source>
        <dbReference type="Proteomes" id="UP000240883"/>
    </source>
</evidence>
<evidence type="ECO:0000313" key="2">
    <source>
        <dbReference type="EMBL" id="PSN69664.1"/>
    </source>
</evidence>
<name>A0A2T2NW84_CORCC</name>
<dbReference type="Proteomes" id="UP000240883">
    <property type="component" value="Unassembled WGS sequence"/>
</dbReference>
<organism evidence="2 3">
    <name type="scientific">Corynespora cassiicola Philippines</name>
    <dbReference type="NCBI Taxonomy" id="1448308"/>
    <lineage>
        <taxon>Eukaryota</taxon>
        <taxon>Fungi</taxon>
        <taxon>Dikarya</taxon>
        <taxon>Ascomycota</taxon>
        <taxon>Pezizomycotina</taxon>
        <taxon>Dothideomycetes</taxon>
        <taxon>Pleosporomycetidae</taxon>
        <taxon>Pleosporales</taxon>
        <taxon>Corynesporascaceae</taxon>
        <taxon>Corynespora</taxon>
    </lineage>
</organism>
<evidence type="ECO:0000256" key="1">
    <source>
        <dbReference type="SAM" id="MobiDB-lite"/>
    </source>
</evidence>
<keyword evidence="3" id="KW-1185">Reference proteome</keyword>
<protein>
    <submittedName>
        <fullName evidence="2">Uncharacterized protein</fullName>
    </submittedName>
</protein>
<reference evidence="2 3" key="1">
    <citation type="journal article" date="2018" name="Front. Microbiol.">
        <title>Genome-Wide Analysis of Corynespora cassiicola Leaf Fall Disease Putative Effectors.</title>
        <authorList>
            <person name="Lopez D."/>
            <person name="Ribeiro S."/>
            <person name="Label P."/>
            <person name="Fumanal B."/>
            <person name="Venisse J.S."/>
            <person name="Kohler A."/>
            <person name="de Oliveira R.R."/>
            <person name="Labutti K."/>
            <person name="Lipzen A."/>
            <person name="Lail K."/>
            <person name="Bauer D."/>
            <person name="Ohm R.A."/>
            <person name="Barry K.W."/>
            <person name="Spatafora J."/>
            <person name="Grigoriev I.V."/>
            <person name="Martin F.M."/>
            <person name="Pujade-Renaud V."/>
        </authorList>
    </citation>
    <scope>NUCLEOTIDE SEQUENCE [LARGE SCALE GENOMIC DNA]</scope>
    <source>
        <strain evidence="2 3">Philippines</strain>
    </source>
</reference>
<dbReference type="EMBL" id="KZ678132">
    <property type="protein sequence ID" value="PSN69664.1"/>
    <property type="molecule type" value="Genomic_DNA"/>
</dbReference>
<sequence length="148" mass="16282">MPYGPTVLLQKSPSRVLLQQGLLVPTPTSPPNTFFFKNFPGIVCKDIFYLPTAAMCRTRTLRRGTEGVYIYLPPPRAKPCVNSLTTPACYTHSISSRCPSPPLLTSRKTFLTHSWAHNTSKTFSDSATSTPPTQLPPSSPHEHSPISL</sequence>
<feature type="region of interest" description="Disordered" evidence="1">
    <location>
        <begin position="121"/>
        <end position="148"/>
    </location>
</feature>
<dbReference type="AlphaFoldDB" id="A0A2T2NW84"/>
<accession>A0A2T2NW84</accession>
<proteinExistence type="predicted"/>
<gene>
    <name evidence="2" type="ORF">BS50DRAFT_292890</name>
</gene>